<keyword evidence="1" id="KW-0472">Membrane</keyword>
<name>A0AA37WTU9_9HYPH</name>
<dbReference type="EMBL" id="BSPL01000028">
    <property type="protein sequence ID" value="GLS73630.1"/>
    <property type="molecule type" value="Genomic_DNA"/>
</dbReference>
<keyword evidence="3" id="KW-1185">Reference proteome</keyword>
<proteinExistence type="predicted"/>
<dbReference type="RefSeq" id="WP_238197802.1">
    <property type="nucleotide sequence ID" value="NZ_BPQZ01000021.1"/>
</dbReference>
<evidence type="ECO:0000256" key="1">
    <source>
        <dbReference type="SAM" id="Phobius"/>
    </source>
</evidence>
<reference evidence="3" key="1">
    <citation type="journal article" date="2019" name="Int. J. Syst. Evol. Microbiol.">
        <title>The Global Catalogue of Microorganisms (GCM) 10K type strain sequencing project: providing services to taxonomists for standard genome sequencing and annotation.</title>
        <authorList>
            <consortium name="The Broad Institute Genomics Platform"/>
            <consortium name="The Broad Institute Genome Sequencing Center for Infectious Disease"/>
            <person name="Wu L."/>
            <person name="Ma J."/>
        </authorList>
    </citation>
    <scope>NUCLEOTIDE SEQUENCE [LARGE SCALE GENOMIC DNA]</scope>
    <source>
        <strain evidence="3">NBRC 103632</strain>
    </source>
</reference>
<dbReference type="AlphaFoldDB" id="A0AA37WTU9"/>
<keyword evidence="1" id="KW-0812">Transmembrane</keyword>
<evidence type="ECO:0000313" key="3">
    <source>
        <dbReference type="Proteomes" id="UP001157440"/>
    </source>
</evidence>
<dbReference type="Proteomes" id="UP001157440">
    <property type="component" value="Unassembled WGS sequence"/>
</dbReference>
<organism evidence="2 3">
    <name type="scientific">Methylobacterium tardum</name>
    <dbReference type="NCBI Taxonomy" id="374432"/>
    <lineage>
        <taxon>Bacteria</taxon>
        <taxon>Pseudomonadati</taxon>
        <taxon>Pseudomonadota</taxon>
        <taxon>Alphaproteobacteria</taxon>
        <taxon>Hyphomicrobiales</taxon>
        <taxon>Methylobacteriaceae</taxon>
        <taxon>Methylobacterium</taxon>
    </lineage>
</organism>
<sequence length="54" mass="5600">MSTADAIILLSSGVLFLAVLAVGIVAGLEHRKPPIKGRLEEIVTAAAKRKGTCL</sequence>
<evidence type="ECO:0000313" key="2">
    <source>
        <dbReference type="EMBL" id="GLS73630.1"/>
    </source>
</evidence>
<comment type="caution">
    <text evidence="2">The sequence shown here is derived from an EMBL/GenBank/DDBJ whole genome shotgun (WGS) entry which is preliminary data.</text>
</comment>
<gene>
    <name evidence="2" type="ORF">GCM10007890_56450</name>
</gene>
<keyword evidence="1" id="KW-1133">Transmembrane helix</keyword>
<protein>
    <submittedName>
        <fullName evidence="2">Uncharacterized protein</fullName>
    </submittedName>
</protein>
<accession>A0AA37WTU9</accession>
<feature type="transmembrane region" description="Helical" evidence="1">
    <location>
        <begin position="6"/>
        <end position="28"/>
    </location>
</feature>